<protein>
    <recommendedName>
        <fullName evidence="11">Photosystem I reaction center subunit VI</fullName>
        <shortName evidence="11">PSI-H</shortName>
    </recommendedName>
</protein>
<evidence type="ECO:0000256" key="1">
    <source>
        <dbReference type="ARBA" id="ARBA00002502"/>
    </source>
</evidence>
<reference evidence="12" key="1">
    <citation type="submission" date="2006-05" db="EMBL/GenBank/DDBJ databases">
        <title>Cloning and characterization of non-RGAs based on NBS domain.</title>
        <authorList>
            <person name="Zhang Z.Y."/>
            <person name="Zhang Q."/>
        </authorList>
    </citation>
    <scope>NUCLEOTIDE SEQUENCE</scope>
</reference>
<keyword evidence="4 11" id="KW-0150">Chloroplast</keyword>
<evidence type="ECO:0000256" key="4">
    <source>
        <dbReference type="ARBA" id="ARBA00022528"/>
    </source>
</evidence>
<name>Q0ZCE1_POPTR</name>
<dbReference type="GO" id="GO:0015979">
    <property type="term" value="P:photosynthesis"/>
    <property type="evidence" value="ECO:0007669"/>
    <property type="project" value="UniProtKB-UniRule"/>
</dbReference>
<accession>Q0ZCE1</accession>
<comment type="function">
    <text evidence="11">Docking of the LHC I antenna complex to the core complex.</text>
</comment>
<evidence type="ECO:0000256" key="7">
    <source>
        <dbReference type="ARBA" id="ARBA00022692"/>
    </source>
</evidence>
<keyword evidence="7" id="KW-0812">Transmembrane</keyword>
<evidence type="ECO:0000256" key="11">
    <source>
        <dbReference type="RuleBase" id="RU369105"/>
    </source>
</evidence>
<dbReference type="GO" id="GO:0009538">
    <property type="term" value="C:photosystem I reaction center"/>
    <property type="evidence" value="ECO:0007669"/>
    <property type="project" value="UniProtKB-UniRule"/>
</dbReference>
<dbReference type="GO" id="GO:0009535">
    <property type="term" value="C:chloroplast thylakoid membrane"/>
    <property type="evidence" value="ECO:0007669"/>
    <property type="project" value="UniProtKB-SubCell"/>
</dbReference>
<dbReference type="Pfam" id="PF03244">
    <property type="entry name" value="PSI_PsaH"/>
    <property type="match status" value="1"/>
</dbReference>
<evidence type="ECO:0000256" key="5">
    <source>
        <dbReference type="ARBA" id="ARBA00022531"/>
    </source>
</evidence>
<keyword evidence="5 11" id="KW-0602">Photosynthesis</keyword>
<dbReference type="PANTHER" id="PTHR34787">
    <property type="entry name" value="PHOTOSYSTEM I REACTION CENTER SUBUNIT VI-2, CHLOROPLASTIC"/>
    <property type="match status" value="1"/>
</dbReference>
<sequence>MASLATFAAVQPATIKGLGGSSLSGTKLHVKPSRQGLRPKSLRTSGVNVIISLKESVESGQLDRNNPLSFTRSSMLVAYLALRKHLAHSLLTEEDS</sequence>
<evidence type="ECO:0000256" key="2">
    <source>
        <dbReference type="ARBA" id="ARBA00004581"/>
    </source>
</evidence>
<evidence type="ECO:0000256" key="6">
    <source>
        <dbReference type="ARBA" id="ARBA00022640"/>
    </source>
</evidence>
<dbReference type="PANTHER" id="PTHR34787:SF1">
    <property type="entry name" value="PHOTOSYSTEM I REACTION CENTER SUBUNIT VI-2, CHLOROPLASTIC"/>
    <property type="match status" value="1"/>
</dbReference>
<keyword evidence="6 11" id="KW-0934">Plastid</keyword>
<dbReference type="EMBL" id="DQ536154">
    <property type="protein sequence ID" value="ABG37647.1"/>
    <property type="molecule type" value="mRNA"/>
</dbReference>
<keyword evidence="10" id="KW-0472">Membrane</keyword>
<proteinExistence type="evidence at transcript level"/>
<keyword evidence="9 11" id="KW-0793">Thylakoid</keyword>
<dbReference type="InterPro" id="IPR004928">
    <property type="entry name" value="PSI_PsaH"/>
</dbReference>
<comment type="similarity">
    <text evidence="3 11">Belongs to the psaH family.</text>
</comment>
<dbReference type="AlphaFoldDB" id="Q0ZCE1"/>
<evidence type="ECO:0000256" key="3">
    <source>
        <dbReference type="ARBA" id="ARBA00010155"/>
    </source>
</evidence>
<organism evidence="12">
    <name type="scientific">Populus trichocarpa</name>
    <name type="common">Western balsam poplar</name>
    <name type="synonym">Populus balsamifera subsp. trichocarpa</name>
    <dbReference type="NCBI Taxonomy" id="3694"/>
    <lineage>
        <taxon>Eukaryota</taxon>
        <taxon>Viridiplantae</taxon>
        <taxon>Streptophyta</taxon>
        <taxon>Embryophyta</taxon>
        <taxon>Tracheophyta</taxon>
        <taxon>Spermatophyta</taxon>
        <taxon>Magnoliopsida</taxon>
        <taxon>eudicotyledons</taxon>
        <taxon>Gunneridae</taxon>
        <taxon>Pentapetalae</taxon>
        <taxon>rosids</taxon>
        <taxon>fabids</taxon>
        <taxon>Malpighiales</taxon>
        <taxon>Salicaceae</taxon>
        <taxon>Saliceae</taxon>
        <taxon>Populus</taxon>
    </lineage>
</organism>
<evidence type="ECO:0000313" key="12">
    <source>
        <dbReference type="EMBL" id="ABG37647.1"/>
    </source>
</evidence>
<evidence type="ECO:0000256" key="9">
    <source>
        <dbReference type="ARBA" id="ARBA00023078"/>
    </source>
</evidence>
<evidence type="ECO:0000256" key="8">
    <source>
        <dbReference type="ARBA" id="ARBA00022836"/>
    </source>
</evidence>
<keyword evidence="8 11" id="KW-0603">Photosystem I</keyword>
<evidence type="ECO:0000256" key="10">
    <source>
        <dbReference type="ARBA" id="ARBA00023136"/>
    </source>
</evidence>
<comment type="subcellular location">
    <subcellularLocation>
        <location evidence="2 11">Plastid</location>
        <location evidence="2 11">Chloroplast thylakoid membrane</location>
        <topology evidence="2 11">Single-pass membrane protein</topology>
    </subcellularLocation>
</comment>
<comment type="function">
    <text evidence="1">Possible role could be the docking of the LHC I antenna complex to the core complex.</text>
</comment>